<comment type="caution">
    <text evidence="1">The sequence shown here is derived from an EMBL/GenBank/DDBJ whole genome shotgun (WGS) entry which is preliminary data.</text>
</comment>
<dbReference type="PANTHER" id="PTHR36792">
    <property type="entry name" value="EXPRESSED PROTEIN"/>
    <property type="match status" value="1"/>
</dbReference>
<dbReference type="Proteomes" id="UP000326939">
    <property type="component" value="Chromosome 10"/>
</dbReference>
<organism evidence="1 2">
    <name type="scientific">Salix brachista</name>
    <dbReference type="NCBI Taxonomy" id="2182728"/>
    <lineage>
        <taxon>Eukaryota</taxon>
        <taxon>Viridiplantae</taxon>
        <taxon>Streptophyta</taxon>
        <taxon>Embryophyta</taxon>
        <taxon>Tracheophyta</taxon>
        <taxon>Spermatophyta</taxon>
        <taxon>Magnoliopsida</taxon>
        <taxon>eudicotyledons</taxon>
        <taxon>Gunneridae</taxon>
        <taxon>Pentapetalae</taxon>
        <taxon>rosids</taxon>
        <taxon>fabids</taxon>
        <taxon>Malpighiales</taxon>
        <taxon>Salicaceae</taxon>
        <taxon>Saliceae</taxon>
        <taxon>Salix</taxon>
    </lineage>
</organism>
<dbReference type="AlphaFoldDB" id="A0A5N5L7U4"/>
<evidence type="ECO:0000313" key="2">
    <source>
        <dbReference type="Proteomes" id="UP000326939"/>
    </source>
</evidence>
<reference evidence="2" key="1">
    <citation type="journal article" date="2019" name="Gigascience">
        <title>De novo genome assembly of the endangered Acer yangbiense, a plant species with extremely small populations endemic to Yunnan Province, China.</title>
        <authorList>
            <person name="Yang J."/>
            <person name="Wariss H.M."/>
            <person name="Tao L."/>
            <person name="Zhang R."/>
            <person name="Yun Q."/>
            <person name="Hollingsworth P."/>
            <person name="Dao Z."/>
            <person name="Luo G."/>
            <person name="Guo H."/>
            <person name="Ma Y."/>
            <person name="Sun W."/>
        </authorList>
    </citation>
    <scope>NUCLEOTIDE SEQUENCE [LARGE SCALE GENOMIC DNA]</scope>
    <source>
        <strain evidence="2">cv. br00</strain>
    </source>
</reference>
<accession>A0A5N5L7U4</accession>
<name>A0A5N5L7U4_9ROSI</name>
<protein>
    <submittedName>
        <fullName evidence="1">Uncharacterized protein</fullName>
    </submittedName>
</protein>
<evidence type="ECO:0000313" key="1">
    <source>
        <dbReference type="EMBL" id="KAB5538640.1"/>
    </source>
</evidence>
<gene>
    <name evidence="1" type="ORF">DKX38_016173</name>
</gene>
<keyword evidence="2" id="KW-1185">Reference proteome</keyword>
<proteinExistence type="predicted"/>
<sequence>MYRVKAFHFIANPTFLPAILSLPFVNLSAQSSVLYFPTCDFAILNGLYKLVFKGSAWISRASKRRASVWKVSNKRPGYNASDSDSEDDRE</sequence>
<dbReference type="PANTHER" id="PTHR36792:SF15">
    <property type="entry name" value="SEL1 REPEAT-CONTAINING PROTEIN"/>
    <property type="match status" value="1"/>
</dbReference>
<dbReference type="EMBL" id="VDCV01000010">
    <property type="protein sequence ID" value="KAB5538640.1"/>
    <property type="molecule type" value="Genomic_DNA"/>
</dbReference>